<dbReference type="InterPro" id="IPR011464">
    <property type="entry name" value="DUF1570"/>
</dbReference>
<protein>
    <submittedName>
        <fullName evidence="3">DUF1570 domain-containing protein</fullName>
    </submittedName>
</protein>
<evidence type="ECO:0000313" key="3">
    <source>
        <dbReference type="EMBL" id="RNF82071.1"/>
    </source>
</evidence>
<accession>A0A3M8SL81</accession>
<comment type="caution">
    <text evidence="3">The sequence shown here is derived from an EMBL/GenBank/DDBJ whole genome shotgun (WGS) entry which is preliminary data.</text>
</comment>
<sequence length="324" mass="36139">MPSKTTVSLILLAAVAAVVGYHVWPNPPSQGADTGIRPPGSAAPPEPTRGASAHPLPATIVETAHYTIASTATPERTERVAKAAESLYDAYVAFFGDSLNARGNSPRLQLVLYRDRKQFKAHNRSSPWAEAYYLPPASHAYFDDSRPNPYHWMVHEATHQLNREVANLSQAPWINEGVATYFNASRIQDGKLQPGIVDTNTYPIWWLSTMKLSGNREEDIRAGRIIPLRKLIASGRVDIGGNVNLHYIEFWSLTHFLLHHDNGRFAGKYRELMKTAGTLDDAERLLGPIEQLESPWYEHLRQQIGQLTDGPQDDASDVRWVSPS</sequence>
<name>A0A3M8SL81_9GAMM</name>
<gene>
    <name evidence="3" type="ORF">EER27_15600</name>
</gene>
<keyword evidence="4" id="KW-1185">Reference proteome</keyword>
<dbReference type="EMBL" id="RIBS01000010">
    <property type="protein sequence ID" value="RNF82071.1"/>
    <property type="molecule type" value="Genomic_DNA"/>
</dbReference>
<evidence type="ECO:0000256" key="1">
    <source>
        <dbReference type="SAM" id="MobiDB-lite"/>
    </source>
</evidence>
<organism evidence="3 4">
    <name type="scientific">Montanilutibacter psychrotolerans</name>
    <dbReference type="NCBI Taxonomy" id="1327343"/>
    <lineage>
        <taxon>Bacteria</taxon>
        <taxon>Pseudomonadati</taxon>
        <taxon>Pseudomonadota</taxon>
        <taxon>Gammaproteobacteria</taxon>
        <taxon>Lysobacterales</taxon>
        <taxon>Lysobacteraceae</taxon>
        <taxon>Montanilutibacter</taxon>
    </lineage>
</organism>
<evidence type="ECO:0000259" key="2">
    <source>
        <dbReference type="Pfam" id="PF07607"/>
    </source>
</evidence>
<feature type="region of interest" description="Disordered" evidence="1">
    <location>
        <begin position="30"/>
        <end position="54"/>
    </location>
</feature>
<reference evidence="3 4" key="1">
    <citation type="submission" date="2018-11" db="EMBL/GenBank/DDBJ databases">
        <title>Lysobacter cryohumiis sp. nov., isolated from soil in the Tianshan Mountains, Xinjiang, China.</title>
        <authorList>
            <person name="Luo Y."/>
            <person name="Sheng H."/>
        </authorList>
    </citation>
    <scope>NUCLEOTIDE SEQUENCE [LARGE SCALE GENOMIC DNA]</scope>
    <source>
        <strain evidence="3 4">ZS60</strain>
    </source>
</reference>
<feature type="domain" description="DUF1570" evidence="2">
    <location>
        <begin position="154"/>
        <end position="272"/>
    </location>
</feature>
<dbReference type="OrthoDB" id="256673at2"/>
<dbReference type="Pfam" id="PF07607">
    <property type="entry name" value="DUF1570"/>
    <property type="match status" value="1"/>
</dbReference>
<dbReference type="Proteomes" id="UP000267049">
    <property type="component" value="Unassembled WGS sequence"/>
</dbReference>
<proteinExistence type="predicted"/>
<dbReference type="RefSeq" id="WP_123089070.1">
    <property type="nucleotide sequence ID" value="NZ_RIBS01000010.1"/>
</dbReference>
<dbReference type="AlphaFoldDB" id="A0A3M8SL81"/>
<evidence type="ECO:0000313" key="4">
    <source>
        <dbReference type="Proteomes" id="UP000267049"/>
    </source>
</evidence>